<evidence type="ECO:0000259" key="4">
    <source>
        <dbReference type="PROSITE" id="PS52004"/>
    </source>
</evidence>
<evidence type="ECO:0000313" key="5">
    <source>
        <dbReference type="EMBL" id="APZ93912.1"/>
    </source>
</evidence>
<dbReference type="Proteomes" id="UP000187735">
    <property type="component" value="Chromosome"/>
</dbReference>
<dbReference type="SUPFAM" id="SSF53901">
    <property type="entry name" value="Thiolase-like"/>
    <property type="match status" value="2"/>
</dbReference>
<dbReference type="Pfam" id="PF00109">
    <property type="entry name" value="ketoacyl-synt"/>
    <property type="match status" value="1"/>
</dbReference>
<dbReference type="Pfam" id="PF02801">
    <property type="entry name" value="Ketoacyl-synt_C"/>
    <property type="match status" value="1"/>
</dbReference>
<dbReference type="Gene3D" id="3.40.47.10">
    <property type="match status" value="1"/>
</dbReference>
<dbReference type="InterPro" id="IPR014030">
    <property type="entry name" value="Ketoacyl_synth_N"/>
</dbReference>
<dbReference type="PROSITE" id="PS00606">
    <property type="entry name" value="KS3_1"/>
    <property type="match status" value="1"/>
</dbReference>
<keyword evidence="5" id="KW-0012">Acyltransferase</keyword>
<organism evidence="5 6">
    <name type="scientific">Fuerstiella marisgermanici</name>
    <dbReference type="NCBI Taxonomy" id="1891926"/>
    <lineage>
        <taxon>Bacteria</taxon>
        <taxon>Pseudomonadati</taxon>
        <taxon>Planctomycetota</taxon>
        <taxon>Planctomycetia</taxon>
        <taxon>Planctomycetales</taxon>
        <taxon>Planctomycetaceae</taxon>
        <taxon>Fuerstiella</taxon>
    </lineage>
</organism>
<dbReference type="PANTHER" id="PTHR11712">
    <property type="entry name" value="POLYKETIDE SYNTHASE-RELATED"/>
    <property type="match status" value="1"/>
</dbReference>
<dbReference type="CDD" id="cd00834">
    <property type="entry name" value="KAS_I_II"/>
    <property type="match status" value="1"/>
</dbReference>
<dbReference type="GO" id="GO:0004315">
    <property type="term" value="F:3-oxoacyl-[acyl-carrier-protein] synthase activity"/>
    <property type="evidence" value="ECO:0007669"/>
    <property type="project" value="UniProtKB-EC"/>
</dbReference>
<evidence type="ECO:0000256" key="3">
    <source>
        <dbReference type="RuleBase" id="RU003694"/>
    </source>
</evidence>
<dbReference type="STRING" id="1891926.Fuma_03530"/>
<dbReference type="InterPro" id="IPR000794">
    <property type="entry name" value="Beta-ketoacyl_synthase"/>
</dbReference>
<dbReference type="SMART" id="SM00825">
    <property type="entry name" value="PKS_KS"/>
    <property type="match status" value="1"/>
</dbReference>
<evidence type="ECO:0000256" key="1">
    <source>
        <dbReference type="ARBA" id="ARBA00008467"/>
    </source>
</evidence>
<dbReference type="PANTHER" id="PTHR11712:SF336">
    <property type="entry name" value="3-OXOACYL-[ACYL-CARRIER-PROTEIN] SYNTHASE, MITOCHONDRIAL"/>
    <property type="match status" value="1"/>
</dbReference>
<sequence>MERIFVSGMGFATCLGNDRDTFWKNLTAGYCGLDKLKLHDTTDLPVNIGGEVSDLDLKRINVNDLVAAKKMDRASQFAVYAAHEALEDAGLPTTENGDRAAVIIGAGLAGLETYEFQMERLLTKGPSRVSPFTIPMLMPNAPPGNISLAFGIHGTAYTTSSACSSSGHAMIDSIDYLRNGKADFVVTGGTEASLTRLGIASFSNMKAMCRNRNDEPKQSMRPFDADRSGFIMAEGSSILIFETESHLRKRGGKAWAEVLSGSSTSDSYHLVQPDPGGRKAIVAINQAIEAAGLNPADIADETYVSAHGTSTKLNDNMETVALKTVFGDAAKKLQISSIKSMLGHMIGAACAVEMSACCMALTHGLLPPTINNETPDPDCDLNYVPNQSIHKDVKYAVNNSFGFGGHNVSLVLKKVDDPEFQRS</sequence>
<keyword evidence="2 3" id="KW-0808">Transferase</keyword>
<dbReference type="InterPro" id="IPR016039">
    <property type="entry name" value="Thiolase-like"/>
</dbReference>
<dbReference type="InterPro" id="IPR020841">
    <property type="entry name" value="PKS_Beta-ketoAc_synthase_dom"/>
</dbReference>
<gene>
    <name evidence="5" type="primary">fabF_3</name>
    <name evidence="5" type="ORF">Fuma_03530</name>
</gene>
<dbReference type="EC" id="2.3.1.179" evidence="5"/>
<dbReference type="InterPro" id="IPR014031">
    <property type="entry name" value="Ketoacyl_synth_C"/>
</dbReference>
<dbReference type="AlphaFoldDB" id="A0A1P8WIL6"/>
<feature type="domain" description="Ketosynthase family 3 (KS3)" evidence="4">
    <location>
        <begin position="1"/>
        <end position="414"/>
    </location>
</feature>
<dbReference type="OrthoDB" id="292158at2"/>
<dbReference type="GO" id="GO:0006633">
    <property type="term" value="P:fatty acid biosynthetic process"/>
    <property type="evidence" value="ECO:0007669"/>
    <property type="project" value="InterPro"/>
</dbReference>
<dbReference type="EMBL" id="CP017641">
    <property type="protein sequence ID" value="APZ93912.1"/>
    <property type="molecule type" value="Genomic_DNA"/>
</dbReference>
<dbReference type="InterPro" id="IPR018201">
    <property type="entry name" value="Ketoacyl_synth_AS"/>
</dbReference>
<dbReference type="RefSeq" id="WP_077025301.1">
    <property type="nucleotide sequence ID" value="NZ_CP017641.1"/>
</dbReference>
<dbReference type="KEGG" id="fmr:Fuma_03530"/>
<accession>A0A1P8WIL6</accession>
<dbReference type="FunFam" id="3.40.47.10:FF:000018">
    <property type="entry name" value="3-oxoacyl-[acyl-carrier-protein] synthase 2"/>
    <property type="match status" value="1"/>
</dbReference>
<proteinExistence type="inferred from homology"/>
<evidence type="ECO:0000313" key="6">
    <source>
        <dbReference type="Proteomes" id="UP000187735"/>
    </source>
</evidence>
<dbReference type="NCBIfam" id="NF005589">
    <property type="entry name" value="PRK07314.1"/>
    <property type="match status" value="1"/>
</dbReference>
<reference evidence="5 6" key="1">
    <citation type="journal article" date="2016" name="Front. Microbiol.">
        <title>Fuerstia marisgermanicae gen. nov., sp. nov., an Unusual Member of the Phylum Planctomycetes from the German Wadden Sea.</title>
        <authorList>
            <person name="Kohn T."/>
            <person name="Heuer A."/>
            <person name="Jogler M."/>
            <person name="Vollmers J."/>
            <person name="Boedeker C."/>
            <person name="Bunk B."/>
            <person name="Rast P."/>
            <person name="Borchert D."/>
            <person name="Glockner I."/>
            <person name="Freese H.M."/>
            <person name="Klenk H.P."/>
            <person name="Overmann J."/>
            <person name="Kaster A.K."/>
            <person name="Rohde M."/>
            <person name="Wiegand S."/>
            <person name="Jogler C."/>
        </authorList>
    </citation>
    <scope>NUCLEOTIDE SEQUENCE [LARGE SCALE GENOMIC DNA]</scope>
    <source>
        <strain evidence="5 6">NH11</strain>
    </source>
</reference>
<keyword evidence="6" id="KW-1185">Reference proteome</keyword>
<evidence type="ECO:0000256" key="2">
    <source>
        <dbReference type="ARBA" id="ARBA00022679"/>
    </source>
</evidence>
<dbReference type="PROSITE" id="PS52004">
    <property type="entry name" value="KS3_2"/>
    <property type="match status" value="1"/>
</dbReference>
<comment type="similarity">
    <text evidence="1 3">Belongs to the thiolase-like superfamily. Beta-ketoacyl-ACP synthases family.</text>
</comment>
<dbReference type="GO" id="GO:0005829">
    <property type="term" value="C:cytosol"/>
    <property type="evidence" value="ECO:0007669"/>
    <property type="project" value="TreeGrafter"/>
</dbReference>
<name>A0A1P8WIL6_9PLAN</name>
<protein>
    <submittedName>
        <fullName evidence="5">3-oxoacyl-[acyl-carrier-protein] synthase 2</fullName>
        <ecNumber evidence="5">2.3.1.179</ecNumber>
    </submittedName>
</protein>